<name>A0A4C1W7T4_EUMVA</name>
<dbReference type="EMBL" id="BGZK01000494">
    <property type="protein sequence ID" value="GBP47073.1"/>
    <property type="molecule type" value="Genomic_DNA"/>
</dbReference>
<accession>A0A4C1W7T4</accession>
<comment type="caution">
    <text evidence="1">The sequence shown here is derived from an EMBL/GenBank/DDBJ whole genome shotgun (WGS) entry which is preliminary data.</text>
</comment>
<evidence type="ECO:0000313" key="2">
    <source>
        <dbReference type="Proteomes" id="UP000299102"/>
    </source>
</evidence>
<keyword evidence="2" id="KW-1185">Reference proteome</keyword>
<gene>
    <name evidence="1" type="ORF">EVAR_29676_1</name>
</gene>
<protein>
    <submittedName>
        <fullName evidence="1">Uncharacterized protein</fullName>
    </submittedName>
</protein>
<evidence type="ECO:0000313" key="1">
    <source>
        <dbReference type="EMBL" id="GBP47073.1"/>
    </source>
</evidence>
<reference evidence="1 2" key="1">
    <citation type="journal article" date="2019" name="Commun. Biol.">
        <title>The bagworm genome reveals a unique fibroin gene that provides high tensile strength.</title>
        <authorList>
            <person name="Kono N."/>
            <person name="Nakamura H."/>
            <person name="Ohtoshi R."/>
            <person name="Tomita M."/>
            <person name="Numata K."/>
            <person name="Arakawa K."/>
        </authorList>
    </citation>
    <scope>NUCLEOTIDE SEQUENCE [LARGE SCALE GENOMIC DNA]</scope>
</reference>
<proteinExistence type="predicted"/>
<dbReference type="AlphaFoldDB" id="A0A4C1W7T4"/>
<sequence length="104" mass="11788">MQKVTSSRVAEVLKLPTDALPTTSFDVQSYSEWYVKEIQYLSILSNQYSIRWKNRFDDQRWAAPLLPKLNDAIVSRGLEVLIGLHVKPSVVGRSLAAQNRTGLL</sequence>
<organism evidence="1 2">
    <name type="scientific">Eumeta variegata</name>
    <name type="common">Bagworm moth</name>
    <name type="synonym">Eumeta japonica</name>
    <dbReference type="NCBI Taxonomy" id="151549"/>
    <lineage>
        <taxon>Eukaryota</taxon>
        <taxon>Metazoa</taxon>
        <taxon>Ecdysozoa</taxon>
        <taxon>Arthropoda</taxon>
        <taxon>Hexapoda</taxon>
        <taxon>Insecta</taxon>
        <taxon>Pterygota</taxon>
        <taxon>Neoptera</taxon>
        <taxon>Endopterygota</taxon>
        <taxon>Lepidoptera</taxon>
        <taxon>Glossata</taxon>
        <taxon>Ditrysia</taxon>
        <taxon>Tineoidea</taxon>
        <taxon>Psychidae</taxon>
        <taxon>Oiketicinae</taxon>
        <taxon>Eumeta</taxon>
    </lineage>
</organism>
<dbReference type="Proteomes" id="UP000299102">
    <property type="component" value="Unassembled WGS sequence"/>
</dbReference>